<dbReference type="Proteomes" id="UP000271098">
    <property type="component" value="Unassembled WGS sequence"/>
</dbReference>
<keyword evidence="1" id="KW-1133">Transmembrane helix</keyword>
<feature type="transmembrane region" description="Helical" evidence="1">
    <location>
        <begin position="70"/>
        <end position="94"/>
    </location>
</feature>
<reference evidence="4" key="1">
    <citation type="submission" date="2016-06" db="UniProtKB">
        <authorList>
            <consortium name="WormBaseParasite"/>
        </authorList>
    </citation>
    <scope>IDENTIFICATION</scope>
</reference>
<accession>A0A183ERR7</accession>
<keyword evidence="1" id="KW-0812">Transmembrane</keyword>
<name>A0A183ERR7_9BILA</name>
<keyword evidence="1" id="KW-0472">Membrane</keyword>
<proteinExistence type="predicted"/>
<evidence type="ECO:0000256" key="1">
    <source>
        <dbReference type="SAM" id="Phobius"/>
    </source>
</evidence>
<reference evidence="2 3" key="2">
    <citation type="submission" date="2018-11" db="EMBL/GenBank/DDBJ databases">
        <authorList>
            <consortium name="Pathogen Informatics"/>
        </authorList>
    </citation>
    <scope>NUCLEOTIDE SEQUENCE [LARGE SCALE GENOMIC DNA]</scope>
</reference>
<evidence type="ECO:0000313" key="3">
    <source>
        <dbReference type="Proteomes" id="UP000271098"/>
    </source>
</evidence>
<dbReference type="AlphaFoldDB" id="A0A183ERR7"/>
<dbReference type="OrthoDB" id="6744776at2759"/>
<evidence type="ECO:0000313" key="4">
    <source>
        <dbReference type="WBParaSite" id="GPUH_0002368801-mRNA-1"/>
    </source>
</evidence>
<gene>
    <name evidence="2" type="ORF">GPUH_LOCUS23659</name>
</gene>
<organism evidence="4">
    <name type="scientific">Gongylonema pulchrum</name>
    <dbReference type="NCBI Taxonomy" id="637853"/>
    <lineage>
        <taxon>Eukaryota</taxon>
        <taxon>Metazoa</taxon>
        <taxon>Ecdysozoa</taxon>
        <taxon>Nematoda</taxon>
        <taxon>Chromadorea</taxon>
        <taxon>Rhabditida</taxon>
        <taxon>Spirurina</taxon>
        <taxon>Spiruromorpha</taxon>
        <taxon>Spiruroidea</taxon>
        <taxon>Gongylonematidae</taxon>
        <taxon>Gongylonema</taxon>
    </lineage>
</organism>
<evidence type="ECO:0000313" key="2">
    <source>
        <dbReference type="EMBL" id="VDN41778.1"/>
    </source>
</evidence>
<protein>
    <submittedName>
        <fullName evidence="4">Reticulon-like protein</fullName>
    </submittedName>
</protein>
<keyword evidence="3" id="KW-1185">Reference proteome</keyword>
<dbReference type="WBParaSite" id="GPUH_0002368801-mRNA-1">
    <property type="protein sequence ID" value="GPUH_0002368801-mRNA-1"/>
    <property type="gene ID" value="GPUH_0002368801"/>
</dbReference>
<sequence length="121" mass="14061">MLRTEPMLFGVSKDIRREIRATLNRNFASVILKLHSVSEAKMEDGDHGKEKRGFWRKRIKFRGICRSNRVFGMLLVDWIFLATLGVAMAVLSLILDYSVDKLQTCKCEQYQEIVILRKKLA</sequence>
<dbReference type="EMBL" id="UYRT01098516">
    <property type="protein sequence ID" value="VDN41778.1"/>
    <property type="molecule type" value="Genomic_DNA"/>
</dbReference>